<evidence type="ECO:0000313" key="2">
    <source>
        <dbReference type="Proteomes" id="UP001221142"/>
    </source>
</evidence>
<accession>A0AAD7C1T7</accession>
<protein>
    <recommendedName>
        <fullName evidence="3">F-box domain-containing protein</fullName>
    </recommendedName>
</protein>
<comment type="caution">
    <text evidence="1">The sequence shown here is derived from an EMBL/GenBank/DDBJ whole genome shotgun (WGS) entry which is preliminary data.</text>
</comment>
<evidence type="ECO:0000313" key="1">
    <source>
        <dbReference type="EMBL" id="KAJ7636788.1"/>
    </source>
</evidence>
<dbReference type="AlphaFoldDB" id="A0AAD7C1T7"/>
<sequence length="278" mass="31694">MVVLRHNIGEIRCAALPPIPICLHHQADKLFRDSSLRTISMLSLPPEILLEITDYFHNTPIPFERYRQDPTPILLGRFETLRSLSQTCSYLRYVFRPLVWEAMEVLDTPSDVTGRHINLLKRWMTGILKTPDLLPCVRLSSPNWNFISLFTRFLHSTPNLAALHIIEIFDRHAGPLAVRLAKRPFPAVQTLTIPSSLSRVLCSFPNLRTLVCADTFISDYDAGNLLKQAHKHCHELDSLSNFTPSNSIIQGFLVVCTRTFFYLLRSQASSTISRLSRA</sequence>
<organism evidence="1 2">
    <name type="scientific">Roridomyces roridus</name>
    <dbReference type="NCBI Taxonomy" id="1738132"/>
    <lineage>
        <taxon>Eukaryota</taxon>
        <taxon>Fungi</taxon>
        <taxon>Dikarya</taxon>
        <taxon>Basidiomycota</taxon>
        <taxon>Agaricomycotina</taxon>
        <taxon>Agaricomycetes</taxon>
        <taxon>Agaricomycetidae</taxon>
        <taxon>Agaricales</taxon>
        <taxon>Marasmiineae</taxon>
        <taxon>Mycenaceae</taxon>
        <taxon>Roridomyces</taxon>
    </lineage>
</organism>
<proteinExistence type="predicted"/>
<reference evidence="1" key="1">
    <citation type="submission" date="2023-03" db="EMBL/GenBank/DDBJ databases">
        <title>Massive genome expansion in bonnet fungi (Mycena s.s.) driven by repeated elements and novel gene families across ecological guilds.</title>
        <authorList>
            <consortium name="Lawrence Berkeley National Laboratory"/>
            <person name="Harder C.B."/>
            <person name="Miyauchi S."/>
            <person name="Viragh M."/>
            <person name="Kuo A."/>
            <person name="Thoen E."/>
            <person name="Andreopoulos B."/>
            <person name="Lu D."/>
            <person name="Skrede I."/>
            <person name="Drula E."/>
            <person name="Henrissat B."/>
            <person name="Morin E."/>
            <person name="Kohler A."/>
            <person name="Barry K."/>
            <person name="LaButti K."/>
            <person name="Morin E."/>
            <person name="Salamov A."/>
            <person name="Lipzen A."/>
            <person name="Mereny Z."/>
            <person name="Hegedus B."/>
            <person name="Baldrian P."/>
            <person name="Stursova M."/>
            <person name="Weitz H."/>
            <person name="Taylor A."/>
            <person name="Grigoriev I.V."/>
            <person name="Nagy L.G."/>
            <person name="Martin F."/>
            <person name="Kauserud H."/>
        </authorList>
    </citation>
    <scope>NUCLEOTIDE SEQUENCE</scope>
    <source>
        <strain evidence="1">9284</strain>
    </source>
</reference>
<dbReference type="Proteomes" id="UP001221142">
    <property type="component" value="Unassembled WGS sequence"/>
</dbReference>
<dbReference type="EMBL" id="JARKIF010000006">
    <property type="protein sequence ID" value="KAJ7636788.1"/>
    <property type="molecule type" value="Genomic_DNA"/>
</dbReference>
<gene>
    <name evidence="1" type="ORF">FB45DRAFT_742071</name>
</gene>
<evidence type="ECO:0008006" key="3">
    <source>
        <dbReference type="Google" id="ProtNLM"/>
    </source>
</evidence>
<name>A0AAD7C1T7_9AGAR</name>
<keyword evidence="2" id="KW-1185">Reference proteome</keyword>